<reference evidence="3" key="1">
    <citation type="submission" date="2022-01" db="EMBL/GenBank/DDBJ databases">
        <authorList>
            <person name="King R."/>
        </authorList>
    </citation>
    <scope>NUCLEOTIDE SEQUENCE</scope>
</reference>
<organism evidence="3 4">
    <name type="scientific">Psylliodes chrysocephalus</name>
    <dbReference type="NCBI Taxonomy" id="3402493"/>
    <lineage>
        <taxon>Eukaryota</taxon>
        <taxon>Metazoa</taxon>
        <taxon>Ecdysozoa</taxon>
        <taxon>Arthropoda</taxon>
        <taxon>Hexapoda</taxon>
        <taxon>Insecta</taxon>
        <taxon>Pterygota</taxon>
        <taxon>Neoptera</taxon>
        <taxon>Endopterygota</taxon>
        <taxon>Coleoptera</taxon>
        <taxon>Polyphaga</taxon>
        <taxon>Cucujiformia</taxon>
        <taxon>Chrysomeloidea</taxon>
        <taxon>Chrysomelidae</taxon>
        <taxon>Galerucinae</taxon>
        <taxon>Alticini</taxon>
        <taxon>Psylliodes</taxon>
    </lineage>
</organism>
<dbReference type="EMBL" id="OV651816">
    <property type="protein sequence ID" value="CAH1109440.1"/>
    <property type="molecule type" value="Genomic_DNA"/>
</dbReference>
<evidence type="ECO:0000259" key="2">
    <source>
        <dbReference type="Pfam" id="PF00014"/>
    </source>
</evidence>
<sequence length="147" mass="16787">MDSNELVIKSSKRDGRRTIRSPRRSVQRNQGFGRKSLSSAVDGVSAHRDGVFKETKALVNCWKDKENDSSETEKDCKEISVIYRWNVWENKCQRTVFGACKPSRNVFYSLEACEEVAKLNVINQADKATLCRFGEEEDKNNPLHVSV</sequence>
<dbReference type="Gene3D" id="4.10.410.10">
    <property type="entry name" value="Pancreatic trypsin inhibitor Kunitz domain"/>
    <property type="match status" value="1"/>
</dbReference>
<dbReference type="InterPro" id="IPR036880">
    <property type="entry name" value="Kunitz_BPTI_sf"/>
</dbReference>
<protein>
    <recommendedName>
        <fullName evidence="2">BPTI/Kunitz inhibitor domain-containing protein</fullName>
    </recommendedName>
</protein>
<dbReference type="SUPFAM" id="SSF57362">
    <property type="entry name" value="BPTI-like"/>
    <property type="match status" value="1"/>
</dbReference>
<dbReference type="Pfam" id="PF00014">
    <property type="entry name" value="Kunitz_BPTI"/>
    <property type="match status" value="1"/>
</dbReference>
<feature type="domain" description="BPTI/Kunitz inhibitor" evidence="2">
    <location>
        <begin position="72"/>
        <end position="116"/>
    </location>
</feature>
<gene>
    <name evidence="3" type="ORF">PSYICH_LOCUS9819</name>
</gene>
<dbReference type="OrthoDB" id="6775666at2759"/>
<feature type="region of interest" description="Disordered" evidence="1">
    <location>
        <begin position="1"/>
        <end position="45"/>
    </location>
</feature>
<keyword evidence="4" id="KW-1185">Reference proteome</keyword>
<evidence type="ECO:0000313" key="4">
    <source>
        <dbReference type="Proteomes" id="UP001153636"/>
    </source>
</evidence>
<dbReference type="Proteomes" id="UP001153636">
    <property type="component" value="Chromosome 4"/>
</dbReference>
<dbReference type="GO" id="GO:0004867">
    <property type="term" value="F:serine-type endopeptidase inhibitor activity"/>
    <property type="evidence" value="ECO:0007669"/>
    <property type="project" value="InterPro"/>
</dbReference>
<name>A0A9P0CZW2_9CUCU</name>
<proteinExistence type="predicted"/>
<accession>A0A9P0CZW2</accession>
<dbReference type="AlphaFoldDB" id="A0A9P0CZW2"/>
<dbReference type="InterPro" id="IPR002223">
    <property type="entry name" value="Kunitz_BPTI"/>
</dbReference>
<evidence type="ECO:0000256" key="1">
    <source>
        <dbReference type="SAM" id="MobiDB-lite"/>
    </source>
</evidence>
<evidence type="ECO:0000313" key="3">
    <source>
        <dbReference type="EMBL" id="CAH1109440.1"/>
    </source>
</evidence>